<evidence type="ECO:0000259" key="2">
    <source>
        <dbReference type="Pfam" id="PF13439"/>
    </source>
</evidence>
<feature type="domain" description="Glycosyl transferase family 1" evidence="1">
    <location>
        <begin position="177"/>
        <end position="343"/>
    </location>
</feature>
<evidence type="ECO:0000313" key="3">
    <source>
        <dbReference type="EMBL" id="MBF8436527.1"/>
    </source>
</evidence>
<reference evidence="3" key="1">
    <citation type="submission" date="2020-11" db="EMBL/GenBank/DDBJ databases">
        <title>Halonatronomonas betainensis gen. nov., sp. nov. a novel haloalkaliphilic representative of the family Halanaerobiacae capable of betaine degradation.</title>
        <authorList>
            <person name="Boltyanskaya Y."/>
            <person name="Kevbrin V."/>
            <person name="Detkova E."/>
            <person name="Grouzdev D.S."/>
            <person name="Koziaeva V."/>
            <person name="Zhilina T."/>
        </authorList>
    </citation>
    <scope>NUCLEOTIDE SEQUENCE</scope>
    <source>
        <strain evidence="3">Z-7014</strain>
    </source>
</reference>
<dbReference type="GO" id="GO:0016757">
    <property type="term" value="F:glycosyltransferase activity"/>
    <property type="evidence" value="ECO:0007669"/>
    <property type="project" value="InterPro"/>
</dbReference>
<dbReference type="EMBL" id="JADPIE010000003">
    <property type="protein sequence ID" value="MBF8436527.1"/>
    <property type="molecule type" value="Genomic_DNA"/>
</dbReference>
<dbReference type="InterPro" id="IPR001296">
    <property type="entry name" value="Glyco_trans_1"/>
</dbReference>
<dbReference type="PANTHER" id="PTHR12526:SF630">
    <property type="entry name" value="GLYCOSYLTRANSFERASE"/>
    <property type="match status" value="1"/>
</dbReference>
<dbReference type="Pfam" id="PF00534">
    <property type="entry name" value="Glycos_transf_1"/>
    <property type="match status" value="1"/>
</dbReference>
<dbReference type="Proteomes" id="UP000621436">
    <property type="component" value="Unassembled WGS sequence"/>
</dbReference>
<keyword evidence="4" id="KW-1185">Reference proteome</keyword>
<dbReference type="Pfam" id="PF13439">
    <property type="entry name" value="Glyco_transf_4"/>
    <property type="match status" value="1"/>
</dbReference>
<proteinExistence type="predicted"/>
<dbReference type="Gene3D" id="3.40.50.2000">
    <property type="entry name" value="Glycogen Phosphorylase B"/>
    <property type="match status" value="2"/>
</dbReference>
<dbReference type="CDD" id="cd03811">
    <property type="entry name" value="GT4_GT28_WabH-like"/>
    <property type="match status" value="1"/>
</dbReference>
<organism evidence="3 4">
    <name type="scientific">Halonatronomonas betaini</name>
    <dbReference type="NCBI Taxonomy" id="2778430"/>
    <lineage>
        <taxon>Bacteria</taxon>
        <taxon>Bacillati</taxon>
        <taxon>Bacillota</taxon>
        <taxon>Clostridia</taxon>
        <taxon>Halanaerobiales</taxon>
        <taxon>Halarsenatibacteraceae</taxon>
        <taxon>Halonatronomonas</taxon>
    </lineage>
</organism>
<comment type="caution">
    <text evidence="3">The sequence shown here is derived from an EMBL/GenBank/DDBJ whole genome shotgun (WGS) entry which is preliminary data.</text>
</comment>
<dbReference type="InterPro" id="IPR028098">
    <property type="entry name" value="Glyco_trans_4-like_N"/>
</dbReference>
<evidence type="ECO:0000313" key="4">
    <source>
        <dbReference type="Proteomes" id="UP000621436"/>
    </source>
</evidence>
<feature type="domain" description="Glycosyltransferase subfamily 4-like N-terminal" evidence="2">
    <location>
        <begin position="15"/>
        <end position="171"/>
    </location>
</feature>
<dbReference type="AlphaFoldDB" id="A0A931FA33"/>
<name>A0A931FA33_9FIRM</name>
<gene>
    <name evidence="3" type="ORF">I0Q91_05525</name>
</gene>
<sequence>MKIKIIFFLSNLDGGGAQRAVVNVINNINNNLFDIKLVLLNYHKDQAYSNLIPEFVDIIDLNTRGRYSVFKIKNLIQKENPDICVATLPQVCKAVMIGHLLSNHNSKVIFRESNYRPKKNMSSINFYLMKMTYKYCDYGIALTKKLKDQMINQYNIGHEKVKIIHNPIDLNYIKSQIQNKKIEINKQHFNLVACGSLIKQKNFSMLIKSIKLVKKEDKYNKIKLNILGTGPLKNKLEKLIKENNLINEVSLLGYKENPHKYMAESDLFILSSFYEGMPNVILESMACKTPVLSTDCPTGPKEILGNNKYGWIVPNNDIEAMANKIKYLFENREELIEMKEKSNERIKDFDVLKIAKKYEDLFLSFK</sequence>
<protein>
    <submittedName>
        <fullName evidence="3">Glycosyltransferase</fullName>
    </submittedName>
</protein>
<dbReference type="SUPFAM" id="SSF53756">
    <property type="entry name" value="UDP-Glycosyltransferase/glycogen phosphorylase"/>
    <property type="match status" value="1"/>
</dbReference>
<dbReference type="RefSeq" id="WP_270453430.1">
    <property type="nucleotide sequence ID" value="NZ_JADPIE010000003.1"/>
</dbReference>
<accession>A0A931FA33</accession>
<evidence type="ECO:0000259" key="1">
    <source>
        <dbReference type="Pfam" id="PF00534"/>
    </source>
</evidence>
<dbReference type="PANTHER" id="PTHR12526">
    <property type="entry name" value="GLYCOSYLTRANSFERASE"/>
    <property type="match status" value="1"/>
</dbReference>